<dbReference type="PANTHER" id="PTHR23226:SF366">
    <property type="entry name" value="ZINC FINGER PROTEIN ZFP2"/>
    <property type="match status" value="1"/>
</dbReference>
<dbReference type="SMART" id="SM00355">
    <property type="entry name" value="ZnF_C2H2"/>
    <property type="match status" value="3"/>
</dbReference>
<dbReference type="Pfam" id="PF00096">
    <property type="entry name" value="zf-C2H2"/>
    <property type="match status" value="3"/>
</dbReference>
<keyword evidence="8" id="KW-0238">DNA-binding</keyword>
<dbReference type="GO" id="GO:0008270">
    <property type="term" value="F:zinc ion binding"/>
    <property type="evidence" value="ECO:0007669"/>
    <property type="project" value="UniProtKB-KW"/>
</dbReference>
<evidence type="ECO:0000256" key="1">
    <source>
        <dbReference type="ARBA" id="ARBA00004123"/>
    </source>
</evidence>
<keyword evidence="10" id="KW-0539">Nucleus</keyword>
<feature type="region of interest" description="Disordered" evidence="12">
    <location>
        <begin position="221"/>
        <end position="268"/>
    </location>
</feature>
<sequence>MIKWAHWLFLFHPFLQKPQSLFPACSLELHISEAHGELLRRSKGNVSSPREQGKAGERYHRPERQQGNHSEERVDEPINCQRTYRDLKETTSQEKILRKKRANTCSEPYECCECGKSFNRMSVLIRHQRIHKGDKPYECCECGKSFTQRYALIAHQRIHTEERPYECCKCRKSFTQRSALISHQTTHTGERPYECCECGKKATPPHPLWACSNWRQSIKGSSSAQPGWTKEENKPMLLAPPRKLLDPEAAASSHAEAPADTQSTAKIG</sequence>
<dbReference type="Proteomes" id="UP000291020">
    <property type="component" value="Unassembled WGS sequence"/>
</dbReference>
<dbReference type="GO" id="GO:0000981">
    <property type="term" value="F:DNA-binding transcription factor activity, RNA polymerase II-specific"/>
    <property type="evidence" value="ECO:0007669"/>
    <property type="project" value="TreeGrafter"/>
</dbReference>
<proteinExistence type="inferred from homology"/>
<feature type="signal peptide" evidence="13">
    <location>
        <begin position="1"/>
        <end position="20"/>
    </location>
</feature>
<reference evidence="16" key="1">
    <citation type="journal article" date="2017" name="PLoS ONE">
        <title>The Agassiz's desert tortoise genome provides a resource for the conservation of a threatened species.</title>
        <authorList>
            <person name="Tollis M."/>
            <person name="DeNardo D.F."/>
            <person name="Cornelius J.A."/>
            <person name="Dolby G.A."/>
            <person name="Edwards T."/>
            <person name="Henen B.T."/>
            <person name="Karl A.E."/>
            <person name="Murphy R.W."/>
            <person name="Kusumi K."/>
        </authorList>
    </citation>
    <scope>NUCLEOTIDE SEQUENCE [LARGE SCALE GENOMIC DNA]</scope>
</reference>
<evidence type="ECO:0000256" key="6">
    <source>
        <dbReference type="ARBA" id="ARBA00022833"/>
    </source>
</evidence>
<evidence type="ECO:0000256" key="11">
    <source>
        <dbReference type="PROSITE-ProRule" id="PRU00042"/>
    </source>
</evidence>
<comment type="subcellular location">
    <subcellularLocation>
        <location evidence="1">Nucleus</location>
    </subcellularLocation>
</comment>
<feature type="domain" description="C2H2-type" evidence="14">
    <location>
        <begin position="137"/>
        <end position="164"/>
    </location>
</feature>
<evidence type="ECO:0000256" key="3">
    <source>
        <dbReference type="ARBA" id="ARBA00022723"/>
    </source>
</evidence>
<name>A0A452GK95_9SAUR</name>
<dbReference type="GO" id="GO:0000978">
    <property type="term" value="F:RNA polymerase II cis-regulatory region sequence-specific DNA binding"/>
    <property type="evidence" value="ECO:0007669"/>
    <property type="project" value="TreeGrafter"/>
</dbReference>
<keyword evidence="9" id="KW-0804">Transcription</keyword>
<evidence type="ECO:0000256" key="4">
    <source>
        <dbReference type="ARBA" id="ARBA00022737"/>
    </source>
</evidence>
<feature type="compositionally biased region" description="Low complexity" evidence="12">
    <location>
        <begin position="247"/>
        <end position="260"/>
    </location>
</feature>
<keyword evidence="16" id="KW-1185">Reference proteome</keyword>
<keyword evidence="6" id="KW-0862">Zinc</keyword>
<dbReference type="FunFam" id="3.30.160.60:FF:001437">
    <property type="entry name" value="Zinc finger protein 594"/>
    <property type="match status" value="1"/>
</dbReference>
<evidence type="ECO:0000256" key="13">
    <source>
        <dbReference type="SAM" id="SignalP"/>
    </source>
</evidence>
<evidence type="ECO:0000256" key="12">
    <source>
        <dbReference type="SAM" id="MobiDB-lite"/>
    </source>
</evidence>
<dbReference type="AlphaFoldDB" id="A0A452GK95"/>
<keyword evidence="4" id="KW-0677">Repeat</keyword>
<accession>A0A452GK95</accession>
<feature type="compositionally biased region" description="Basic and acidic residues" evidence="12">
    <location>
        <begin position="51"/>
        <end position="75"/>
    </location>
</feature>
<dbReference type="FunFam" id="3.30.160.60:FF:002343">
    <property type="entry name" value="Zinc finger protein 33A"/>
    <property type="match status" value="1"/>
</dbReference>
<dbReference type="PANTHER" id="PTHR23226">
    <property type="entry name" value="ZINC FINGER AND SCAN DOMAIN-CONTAINING"/>
    <property type="match status" value="1"/>
</dbReference>
<dbReference type="Ensembl" id="ENSGAGT00000002320.1">
    <property type="protein sequence ID" value="ENSGAGP00000002042.1"/>
    <property type="gene ID" value="ENSGAGG00000001645.1"/>
</dbReference>
<dbReference type="PROSITE" id="PS00028">
    <property type="entry name" value="ZINC_FINGER_C2H2_1"/>
    <property type="match status" value="3"/>
</dbReference>
<keyword evidence="13" id="KW-0732">Signal</keyword>
<evidence type="ECO:0000256" key="8">
    <source>
        <dbReference type="ARBA" id="ARBA00023125"/>
    </source>
</evidence>
<keyword evidence="5 11" id="KW-0863">Zinc-finger</keyword>
<evidence type="ECO:0000313" key="15">
    <source>
        <dbReference type="Ensembl" id="ENSGAGP00000002042.1"/>
    </source>
</evidence>
<keyword evidence="7" id="KW-0805">Transcription regulation</keyword>
<reference evidence="15" key="3">
    <citation type="submission" date="2025-09" db="UniProtKB">
        <authorList>
            <consortium name="Ensembl"/>
        </authorList>
    </citation>
    <scope>IDENTIFICATION</scope>
</reference>
<evidence type="ECO:0000256" key="9">
    <source>
        <dbReference type="ARBA" id="ARBA00023163"/>
    </source>
</evidence>
<evidence type="ECO:0000313" key="16">
    <source>
        <dbReference type="Proteomes" id="UP000291020"/>
    </source>
</evidence>
<feature type="region of interest" description="Disordered" evidence="12">
    <location>
        <begin position="40"/>
        <end position="75"/>
    </location>
</feature>
<dbReference type="Gene3D" id="3.30.160.60">
    <property type="entry name" value="Classic Zinc Finger"/>
    <property type="match status" value="3"/>
</dbReference>
<dbReference type="InterPro" id="IPR013087">
    <property type="entry name" value="Znf_C2H2_type"/>
</dbReference>
<reference evidence="15" key="2">
    <citation type="submission" date="2025-08" db="UniProtKB">
        <authorList>
            <consortium name="Ensembl"/>
        </authorList>
    </citation>
    <scope>IDENTIFICATION</scope>
</reference>
<dbReference type="SUPFAM" id="SSF57667">
    <property type="entry name" value="beta-beta-alpha zinc fingers"/>
    <property type="match status" value="2"/>
</dbReference>
<evidence type="ECO:0000256" key="5">
    <source>
        <dbReference type="ARBA" id="ARBA00022771"/>
    </source>
</evidence>
<dbReference type="FunFam" id="3.30.160.60:FF:000012">
    <property type="entry name" value="RB-associated KRAB zinc finger protein-like"/>
    <property type="match status" value="1"/>
</dbReference>
<keyword evidence="3" id="KW-0479">Metal-binding</keyword>
<comment type="similarity">
    <text evidence="2">Belongs to the krueppel C2H2-type zinc-finger protein family.</text>
</comment>
<protein>
    <recommendedName>
        <fullName evidence="14">C2H2-type domain-containing protein</fullName>
    </recommendedName>
</protein>
<organism evidence="15 16">
    <name type="scientific">Gopherus agassizii</name>
    <name type="common">Agassiz's desert tortoise</name>
    <dbReference type="NCBI Taxonomy" id="38772"/>
    <lineage>
        <taxon>Eukaryota</taxon>
        <taxon>Metazoa</taxon>
        <taxon>Chordata</taxon>
        <taxon>Craniata</taxon>
        <taxon>Vertebrata</taxon>
        <taxon>Euteleostomi</taxon>
        <taxon>Archelosauria</taxon>
        <taxon>Testudinata</taxon>
        <taxon>Testudines</taxon>
        <taxon>Cryptodira</taxon>
        <taxon>Durocryptodira</taxon>
        <taxon>Testudinoidea</taxon>
        <taxon>Testudinidae</taxon>
        <taxon>Gopherus</taxon>
    </lineage>
</organism>
<evidence type="ECO:0000259" key="14">
    <source>
        <dbReference type="PROSITE" id="PS50157"/>
    </source>
</evidence>
<feature type="chain" id="PRO_5019341140" description="C2H2-type domain-containing protein" evidence="13">
    <location>
        <begin position="21"/>
        <end position="268"/>
    </location>
</feature>
<feature type="domain" description="C2H2-type" evidence="14">
    <location>
        <begin position="109"/>
        <end position="136"/>
    </location>
</feature>
<evidence type="ECO:0000256" key="2">
    <source>
        <dbReference type="ARBA" id="ARBA00006991"/>
    </source>
</evidence>
<feature type="domain" description="C2H2-type" evidence="14">
    <location>
        <begin position="165"/>
        <end position="192"/>
    </location>
</feature>
<dbReference type="GO" id="GO:0005634">
    <property type="term" value="C:nucleus"/>
    <property type="evidence" value="ECO:0007669"/>
    <property type="project" value="UniProtKB-SubCell"/>
</dbReference>
<dbReference type="InterPro" id="IPR036236">
    <property type="entry name" value="Znf_C2H2_sf"/>
</dbReference>
<dbReference type="PROSITE" id="PS50157">
    <property type="entry name" value="ZINC_FINGER_C2H2_2"/>
    <property type="match status" value="3"/>
</dbReference>
<evidence type="ECO:0000256" key="7">
    <source>
        <dbReference type="ARBA" id="ARBA00023015"/>
    </source>
</evidence>
<evidence type="ECO:0000256" key="10">
    <source>
        <dbReference type="ARBA" id="ARBA00023242"/>
    </source>
</evidence>